<name>A0A8T7M4T1_9CHLR</name>
<dbReference type="AlphaFoldDB" id="A0A8T7M4T1"/>
<proteinExistence type="predicted"/>
<accession>A0A8T7M4T1</accession>
<evidence type="ECO:0000313" key="5">
    <source>
        <dbReference type="Proteomes" id="UP001431572"/>
    </source>
</evidence>
<organism evidence="2 4">
    <name type="scientific">Candidatus Chlorohelix allophototropha</name>
    <dbReference type="NCBI Taxonomy" id="3003348"/>
    <lineage>
        <taxon>Bacteria</taxon>
        <taxon>Bacillati</taxon>
        <taxon>Chloroflexota</taxon>
        <taxon>Chloroflexia</taxon>
        <taxon>Candidatus Chloroheliales</taxon>
        <taxon>Candidatus Chloroheliaceae</taxon>
        <taxon>Candidatus Chlorohelix</taxon>
    </lineage>
</organism>
<dbReference type="EMBL" id="JACATZ010000002">
    <property type="protein sequence ID" value="NWJ47066.1"/>
    <property type="molecule type" value="Genomic_DNA"/>
</dbReference>
<dbReference type="Pfam" id="PF01548">
    <property type="entry name" value="DEDD_Tnp_IS110"/>
    <property type="match status" value="1"/>
</dbReference>
<evidence type="ECO:0000313" key="3">
    <source>
        <dbReference type="EMBL" id="WJW70380.1"/>
    </source>
</evidence>
<geneLocation type="plasmid" evidence="3 5">
    <name>unnamed2</name>
</geneLocation>
<reference evidence="2 4" key="1">
    <citation type="submission" date="2020-06" db="EMBL/GenBank/DDBJ databases">
        <title>Anoxygenic phototrophic Chloroflexota member uses a Type I reaction center.</title>
        <authorList>
            <person name="Tsuji J.M."/>
            <person name="Shaw N.A."/>
            <person name="Nagashima S."/>
            <person name="Venkiteswaran J."/>
            <person name="Schiff S.L."/>
            <person name="Hanada S."/>
            <person name="Tank M."/>
            <person name="Neufeld J.D."/>
        </authorList>
    </citation>
    <scope>NUCLEOTIDE SEQUENCE [LARGE SCALE GENOMIC DNA]</scope>
    <source>
        <strain evidence="2">L227-S17</strain>
    </source>
</reference>
<feature type="domain" description="Transposase IS110-like N-terminal" evidence="1">
    <location>
        <begin position="20"/>
        <end position="156"/>
    </location>
</feature>
<protein>
    <submittedName>
        <fullName evidence="2 3">Transposase</fullName>
    </submittedName>
</protein>
<keyword evidence="3" id="KW-0614">Plasmid</keyword>
<sequence>MSGQLSQASPSATPVPQFLVGVDIASQKFMVAVFKLDKTITLKPLEFDNSLTGFEKLCAQFDQLGLVPAHTLVGMEATARYWENLYHYLSRHGYQLILLQPAHTHQWAANRGLRAKTDRLDSLTIARHLLAEDARSYLFDRVKRTISLVHVQQQRQKRNRAIIPVFVPEFFNRYLGKEWQTDSADLIYRKGSFWLYIVVSTDKADTTPTDKAIGVDLGSSRIAVTSKRNFFGGKAKKEVNNRYFRLRRSLQAKGTKSAKRYL</sequence>
<dbReference type="PANTHER" id="PTHR33055">
    <property type="entry name" value="TRANSPOSASE FOR INSERTION SEQUENCE ELEMENT IS1111A"/>
    <property type="match status" value="1"/>
</dbReference>
<dbReference type="RefSeq" id="WP_341472249.1">
    <property type="nucleotide sequence ID" value="NZ_CP128402.1"/>
</dbReference>
<evidence type="ECO:0000259" key="1">
    <source>
        <dbReference type="Pfam" id="PF01548"/>
    </source>
</evidence>
<evidence type="ECO:0000313" key="2">
    <source>
        <dbReference type="EMBL" id="NWJ47066.1"/>
    </source>
</evidence>
<keyword evidence="5" id="KW-1185">Reference proteome</keyword>
<reference evidence="3" key="2">
    <citation type="journal article" date="2024" name="Nature">
        <title>Anoxygenic phototroph of the Chloroflexota uses a type I reaction centre.</title>
        <authorList>
            <person name="Tsuji J.M."/>
            <person name="Shaw N.A."/>
            <person name="Nagashima S."/>
            <person name="Venkiteswaran J.J."/>
            <person name="Schiff S.L."/>
            <person name="Watanabe T."/>
            <person name="Fukui M."/>
            <person name="Hanada S."/>
            <person name="Tank M."/>
            <person name="Neufeld J.D."/>
        </authorList>
    </citation>
    <scope>NUCLEOTIDE SEQUENCE</scope>
    <source>
        <strain evidence="3">L227-S17</strain>
        <plasmid evidence="3 5">unnamed2</plasmid>
    </source>
</reference>
<dbReference type="PANTHER" id="PTHR33055:SF17">
    <property type="entry name" value="THIRD ORF IN TRANSPOSON ISC1491"/>
    <property type="match status" value="1"/>
</dbReference>
<dbReference type="Proteomes" id="UP000521676">
    <property type="component" value="Unassembled WGS sequence"/>
</dbReference>
<gene>
    <name evidence="2" type="ORF">HXX08_14490</name>
    <name evidence="3" type="ORF">OZ401_004954</name>
</gene>
<evidence type="ECO:0000313" key="4">
    <source>
        <dbReference type="Proteomes" id="UP000521676"/>
    </source>
</evidence>
<dbReference type="GO" id="GO:0006313">
    <property type="term" value="P:DNA transposition"/>
    <property type="evidence" value="ECO:0007669"/>
    <property type="project" value="InterPro"/>
</dbReference>
<dbReference type="GO" id="GO:0003677">
    <property type="term" value="F:DNA binding"/>
    <property type="evidence" value="ECO:0007669"/>
    <property type="project" value="InterPro"/>
</dbReference>
<dbReference type="InterPro" id="IPR002525">
    <property type="entry name" value="Transp_IS110-like_N"/>
</dbReference>
<dbReference type="Proteomes" id="UP001431572">
    <property type="component" value="Plasmid unnamed2"/>
</dbReference>
<dbReference type="GO" id="GO:0004803">
    <property type="term" value="F:transposase activity"/>
    <property type="evidence" value="ECO:0007669"/>
    <property type="project" value="InterPro"/>
</dbReference>
<dbReference type="InterPro" id="IPR047650">
    <property type="entry name" value="Transpos_IS110"/>
</dbReference>
<dbReference type="EMBL" id="CP128402">
    <property type="protein sequence ID" value="WJW70380.1"/>
    <property type="molecule type" value="Genomic_DNA"/>
</dbReference>